<name>M4BR99_HYAAE</name>
<protein>
    <submittedName>
        <fullName evidence="2">Uncharacterized protein</fullName>
    </submittedName>
</protein>
<dbReference type="HOGENOM" id="CLU_3036511_0_0_1"/>
<dbReference type="EMBL" id="JH598628">
    <property type="status" value="NOT_ANNOTATED_CDS"/>
    <property type="molecule type" value="Genomic_DNA"/>
</dbReference>
<reference evidence="2" key="2">
    <citation type="submission" date="2015-06" db="UniProtKB">
        <authorList>
            <consortium name="EnsemblProtists"/>
        </authorList>
    </citation>
    <scope>IDENTIFICATION</scope>
    <source>
        <strain evidence="2">Emoy2</strain>
    </source>
</reference>
<sequence>MTTGTRVATPPTVHGTQDSETTTQTAEQECRLNGTGEDEEKEYRARIRRKAEIRK</sequence>
<proteinExistence type="predicted"/>
<feature type="compositionally biased region" description="Polar residues" evidence="1">
    <location>
        <begin position="14"/>
        <end position="27"/>
    </location>
</feature>
<evidence type="ECO:0000313" key="3">
    <source>
        <dbReference type="Proteomes" id="UP000011713"/>
    </source>
</evidence>
<keyword evidence="3" id="KW-1185">Reference proteome</keyword>
<organism evidence="2 3">
    <name type="scientific">Hyaloperonospora arabidopsidis (strain Emoy2)</name>
    <name type="common">Downy mildew agent</name>
    <name type="synonym">Peronospora arabidopsidis</name>
    <dbReference type="NCBI Taxonomy" id="559515"/>
    <lineage>
        <taxon>Eukaryota</taxon>
        <taxon>Sar</taxon>
        <taxon>Stramenopiles</taxon>
        <taxon>Oomycota</taxon>
        <taxon>Peronosporomycetes</taxon>
        <taxon>Peronosporales</taxon>
        <taxon>Peronosporaceae</taxon>
        <taxon>Hyaloperonospora</taxon>
    </lineage>
</organism>
<dbReference type="AlphaFoldDB" id="M4BR99"/>
<evidence type="ECO:0000256" key="1">
    <source>
        <dbReference type="SAM" id="MobiDB-lite"/>
    </source>
</evidence>
<accession>M4BR99</accession>
<dbReference type="EnsemblProtists" id="HpaT808938">
    <property type="protein sequence ID" value="HpaP808938"/>
    <property type="gene ID" value="HpaG808938"/>
</dbReference>
<reference evidence="3" key="1">
    <citation type="journal article" date="2010" name="Science">
        <title>Signatures of adaptation to obligate biotrophy in the Hyaloperonospora arabidopsidis genome.</title>
        <authorList>
            <person name="Baxter L."/>
            <person name="Tripathy S."/>
            <person name="Ishaque N."/>
            <person name="Boot N."/>
            <person name="Cabral A."/>
            <person name="Kemen E."/>
            <person name="Thines M."/>
            <person name="Ah-Fong A."/>
            <person name="Anderson R."/>
            <person name="Badejoko W."/>
            <person name="Bittner-Eddy P."/>
            <person name="Boore J.L."/>
            <person name="Chibucos M.C."/>
            <person name="Coates M."/>
            <person name="Dehal P."/>
            <person name="Delehaunty K."/>
            <person name="Dong S."/>
            <person name="Downton P."/>
            <person name="Dumas B."/>
            <person name="Fabro G."/>
            <person name="Fronick C."/>
            <person name="Fuerstenberg S.I."/>
            <person name="Fulton L."/>
            <person name="Gaulin E."/>
            <person name="Govers F."/>
            <person name="Hughes L."/>
            <person name="Humphray S."/>
            <person name="Jiang R.H."/>
            <person name="Judelson H."/>
            <person name="Kamoun S."/>
            <person name="Kyung K."/>
            <person name="Meijer H."/>
            <person name="Minx P."/>
            <person name="Morris P."/>
            <person name="Nelson J."/>
            <person name="Phuntumart V."/>
            <person name="Qutob D."/>
            <person name="Rehmany A."/>
            <person name="Rougon-Cardoso A."/>
            <person name="Ryden P."/>
            <person name="Torto-Alalibo T."/>
            <person name="Studholme D."/>
            <person name="Wang Y."/>
            <person name="Win J."/>
            <person name="Wood J."/>
            <person name="Clifton S.W."/>
            <person name="Rogers J."/>
            <person name="Van den Ackerveken G."/>
            <person name="Jones J.D."/>
            <person name="McDowell J.M."/>
            <person name="Beynon J."/>
            <person name="Tyler B.M."/>
        </authorList>
    </citation>
    <scope>NUCLEOTIDE SEQUENCE [LARGE SCALE GENOMIC DNA]</scope>
    <source>
        <strain evidence="3">Emoy2</strain>
    </source>
</reference>
<dbReference type="Proteomes" id="UP000011713">
    <property type="component" value="Unassembled WGS sequence"/>
</dbReference>
<dbReference type="VEuPathDB" id="FungiDB:HpaG808938"/>
<dbReference type="InParanoid" id="M4BR99"/>
<evidence type="ECO:0000313" key="2">
    <source>
        <dbReference type="EnsemblProtists" id="HpaP808938"/>
    </source>
</evidence>
<feature type="region of interest" description="Disordered" evidence="1">
    <location>
        <begin position="1"/>
        <end position="43"/>
    </location>
</feature>